<evidence type="ECO:0008006" key="3">
    <source>
        <dbReference type="Google" id="ProtNLM"/>
    </source>
</evidence>
<proteinExistence type="predicted"/>
<keyword evidence="2" id="KW-1185">Reference proteome</keyword>
<dbReference type="STRING" id="910347.SAMN05421773_112176"/>
<organism evidence="1 2">
    <name type="scientific">Streptomyces aidingensis</name>
    <dbReference type="NCBI Taxonomy" id="910347"/>
    <lineage>
        <taxon>Bacteria</taxon>
        <taxon>Bacillati</taxon>
        <taxon>Actinomycetota</taxon>
        <taxon>Actinomycetes</taxon>
        <taxon>Kitasatosporales</taxon>
        <taxon>Streptomycetaceae</taxon>
        <taxon>Streptomyces</taxon>
    </lineage>
</organism>
<dbReference type="EMBL" id="FOLM01000012">
    <property type="protein sequence ID" value="SFD29230.1"/>
    <property type="molecule type" value="Genomic_DNA"/>
</dbReference>
<gene>
    <name evidence="1" type="ORF">SAMN05421773_112176</name>
</gene>
<dbReference type="RefSeq" id="WP_093840448.1">
    <property type="nucleotide sequence ID" value="NZ_FOLM01000012.1"/>
</dbReference>
<dbReference type="AlphaFoldDB" id="A0A1I1RFN2"/>
<dbReference type="Proteomes" id="UP000199207">
    <property type="component" value="Unassembled WGS sequence"/>
</dbReference>
<sequence length="116" mass="12326">MDRLEFPETQIGRGLWPLAQHGRAVLEDGVLSLYGTDGRLIDQAPAGQITARPIRITWGQTLSIRMNGTRYTVSPGWGGQVGRPRPTGLHPTRETARTLLAAIRAAQGGGAAAAGD</sequence>
<dbReference type="OrthoDB" id="4205934at2"/>
<reference evidence="1 2" key="1">
    <citation type="submission" date="2016-10" db="EMBL/GenBank/DDBJ databases">
        <authorList>
            <person name="de Groot N.N."/>
        </authorList>
    </citation>
    <scope>NUCLEOTIDE SEQUENCE [LARGE SCALE GENOMIC DNA]</scope>
    <source>
        <strain evidence="1 2">CGMCC 4.5739</strain>
    </source>
</reference>
<protein>
    <recommendedName>
        <fullName evidence="3">PH domain-containing protein</fullName>
    </recommendedName>
</protein>
<name>A0A1I1RFN2_9ACTN</name>
<evidence type="ECO:0000313" key="1">
    <source>
        <dbReference type="EMBL" id="SFD29230.1"/>
    </source>
</evidence>
<evidence type="ECO:0000313" key="2">
    <source>
        <dbReference type="Proteomes" id="UP000199207"/>
    </source>
</evidence>
<accession>A0A1I1RFN2</accession>